<dbReference type="PANTHER" id="PTHR46708:SF1">
    <property type="entry name" value="TENASCIN"/>
    <property type="match status" value="1"/>
</dbReference>
<keyword evidence="4" id="KW-1185">Reference proteome</keyword>
<reference evidence="3 4" key="1">
    <citation type="submission" date="2021-06" db="EMBL/GenBank/DDBJ databases">
        <authorList>
            <person name="Palmer J.M."/>
        </authorList>
    </citation>
    <scope>NUCLEOTIDE SEQUENCE [LARGE SCALE GENOMIC DNA]</scope>
    <source>
        <strain evidence="3 4">AS_MEX2019</strain>
        <tissue evidence="3">Muscle</tissue>
    </source>
</reference>
<feature type="non-terminal residue" evidence="3">
    <location>
        <position position="150"/>
    </location>
</feature>
<proteinExistence type="predicted"/>
<organism evidence="3 4">
    <name type="scientific">Ameca splendens</name>
    <dbReference type="NCBI Taxonomy" id="208324"/>
    <lineage>
        <taxon>Eukaryota</taxon>
        <taxon>Metazoa</taxon>
        <taxon>Chordata</taxon>
        <taxon>Craniata</taxon>
        <taxon>Vertebrata</taxon>
        <taxon>Euteleostomi</taxon>
        <taxon>Actinopterygii</taxon>
        <taxon>Neopterygii</taxon>
        <taxon>Teleostei</taxon>
        <taxon>Neoteleostei</taxon>
        <taxon>Acanthomorphata</taxon>
        <taxon>Ovalentaria</taxon>
        <taxon>Atherinomorphae</taxon>
        <taxon>Cyprinodontiformes</taxon>
        <taxon>Goodeidae</taxon>
        <taxon>Ameca</taxon>
    </lineage>
</organism>
<dbReference type="InterPro" id="IPR050991">
    <property type="entry name" value="ECM_Regulatory_Proteins"/>
</dbReference>
<dbReference type="Pfam" id="PF00041">
    <property type="entry name" value="fn3"/>
    <property type="match status" value="1"/>
</dbReference>
<evidence type="ECO:0000313" key="3">
    <source>
        <dbReference type="EMBL" id="MEQ2297471.1"/>
    </source>
</evidence>
<feature type="domain" description="Fibronectin type-III" evidence="2">
    <location>
        <begin position="25"/>
        <end position="114"/>
    </location>
</feature>
<gene>
    <name evidence="3" type="ORF">AMECASPLE_035019</name>
</gene>
<dbReference type="PANTHER" id="PTHR46708">
    <property type="entry name" value="TENASCIN"/>
    <property type="match status" value="1"/>
</dbReference>
<dbReference type="CDD" id="cd00063">
    <property type="entry name" value="FN3"/>
    <property type="match status" value="1"/>
</dbReference>
<dbReference type="SUPFAM" id="SSF49265">
    <property type="entry name" value="Fibronectin type III"/>
    <property type="match status" value="2"/>
</dbReference>
<dbReference type="Gene3D" id="2.60.40.10">
    <property type="entry name" value="Immunoglobulins"/>
    <property type="match status" value="2"/>
</dbReference>
<dbReference type="Proteomes" id="UP001469553">
    <property type="component" value="Unassembled WGS sequence"/>
</dbReference>
<sequence>MINQAHKEVIEWVSSGVVLTSDLGSPKGIRFSGVTDTSATIHWLTSRARVDNYQVTYVPAHGGVAKTLTVDGSKSHTLLPNLTPGVTYEVTIVAVKEQRESEPGSDSVTTALDKPRGLTAVNITDTEALLLWQPAIATVDGYVITYSADS</sequence>
<name>A0ABV0YUS4_9TELE</name>
<accession>A0ABV0YUS4</accession>
<evidence type="ECO:0000259" key="2">
    <source>
        <dbReference type="PROSITE" id="PS50853"/>
    </source>
</evidence>
<dbReference type="EMBL" id="JAHRIP010042719">
    <property type="protein sequence ID" value="MEQ2297471.1"/>
    <property type="molecule type" value="Genomic_DNA"/>
</dbReference>
<dbReference type="InterPro" id="IPR036116">
    <property type="entry name" value="FN3_sf"/>
</dbReference>
<comment type="caution">
    <text evidence="3">The sequence shown here is derived from an EMBL/GenBank/DDBJ whole genome shotgun (WGS) entry which is preliminary data.</text>
</comment>
<keyword evidence="1" id="KW-0677">Repeat</keyword>
<evidence type="ECO:0000256" key="1">
    <source>
        <dbReference type="ARBA" id="ARBA00022737"/>
    </source>
</evidence>
<evidence type="ECO:0000313" key="4">
    <source>
        <dbReference type="Proteomes" id="UP001469553"/>
    </source>
</evidence>
<protein>
    <recommendedName>
        <fullName evidence="2">Fibronectin type-III domain-containing protein</fullName>
    </recommendedName>
</protein>
<dbReference type="InterPro" id="IPR013783">
    <property type="entry name" value="Ig-like_fold"/>
</dbReference>
<dbReference type="InterPro" id="IPR003961">
    <property type="entry name" value="FN3_dom"/>
</dbReference>
<dbReference type="PROSITE" id="PS50853">
    <property type="entry name" value="FN3"/>
    <property type="match status" value="1"/>
</dbReference>
<dbReference type="SMART" id="SM00060">
    <property type="entry name" value="FN3"/>
    <property type="match status" value="1"/>
</dbReference>